<reference evidence="2" key="1">
    <citation type="submission" date="2025-05" db="UniProtKB">
        <authorList>
            <consortium name="EnsemblMetazoa"/>
        </authorList>
    </citation>
    <scope>IDENTIFICATION</scope>
</reference>
<feature type="compositionally biased region" description="Acidic residues" evidence="1">
    <location>
        <begin position="1"/>
        <end position="15"/>
    </location>
</feature>
<dbReference type="Proteomes" id="UP001652700">
    <property type="component" value="Unplaced"/>
</dbReference>
<proteinExistence type="predicted"/>
<protein>
    <submittedName>
        <fullName evidence="2">Uncharacterized protein</fullName>
    </submittedName>
</protein>
<evidence type="ECO:0000313" key="2">
    <source>
        <dbReference type="EnsemblMetazoa" id="XP_050510111.1"/>
    </source>
</evidence>
<accession>A0ABM5KIR8</accession>
<dbReference type="RefSeq" id="XP_050510111.1">
    <property type="nucleotide sequence ID" value="XM_050654154.1"/>
</dbReference>
<evidence type="ECO:0000313" key="3">
    <source>
        <dbReference type="Proteomes" id="UP001652700"/>
    </source>
</evidence>
<dbReference type="EnsemblMetazoa" id="XM_050654154.1">
    <property type="protein sequence ID" value="XP_050510111.1"/>
    <property type="gene ID" value="LOC114325899"/>
</dbReference>
<evidence type="ECO:0000256" key="1">
    <source>
        <dbReference type="SAM" id="MobiDB-lite"/>
    </source>
</evidence>
<sequence length="248" mass="28847">MDEYYDSLDEEEMDSEKDYSLPENEISSPEENEVVYADSLEDEPNTFIPFYEGNLSLNQININEHHPKSNSTLAVKNNKSKININPANSKKSYLKMFYERNGQTWKNLANVENDASKSFTSCEDPDINNYNDVDSMYIKSISSECSSRSSLKNDNLLVPELSLDSNSRYCHLSESNVQSNRFGQCYFVNMKKPDIKQIQSMIPNSKLELWKRRQQYGRKVSETNRIKMNEKKILQNLKRELKNSKICV</sequence>
<dbReference type="GeneID" id="114325899"/>
<feature type="region of interest" description="Disordered" evidence="1">
    <location>
        <begin position="1"/>
        <end position="31"/>
    </location>
</feature>
<keyword evidence="3" id="KW-1185">Reference proteome</keyword>
<organism evidence="2 3">
    <name type="scientific">Diabrotica virgifera virgifera</name>
    <name type="common">western corn rootworm</name>
    <dbReference type="NCBI Taxonomy" id="50390"/>
    <lineage>
        <taxon>Eukaryota</taxon>
        <taxon>Metazoa</taxon>
        <taxon>Ecdysozoa</taxon>
        <taxon>Arthropoda</taxon>
        <taxon>Hexapoda</taxon>
        <taxon>Insecta</taxon>
        <taxon>Pterygota</taxon>
        <taxon>Neoptera</taxon>
        <taxon>Endopterygota</taxon>
        <taxon>Coleoptera</taxon>
        <taxon>Polyphaga</taxon>
        <taxon>Cucujiformia</taxon>
        <taxon>Chrysomeloidea</taxon>
        <taxon>Chrysomelidae</taxon>
        <taxon>Galerucinae</taxon>
        <taxon>Diabroticina</taxon>
        <taxon>Diabroticites</taxon>
        <taxon>Diabrotica</taxon>
    </lineage>
</organism>
<name>A0ABM5KIR8_DIAVI</name>